<dbReference type="Proteomes" id="UP000768646">
    <property type="component" value="Unassembled WGS sequence"/>
</dbReference>
<organism evidence="1 2">
    <name type="scientific">Pneumocystis oryctolagi</name>
    <dbReference type="NCBI Taxonomy" id="42067"/>
    <lineage>
        <taxon>Eukaryota</taxon>
        <taxon>Fungi</taxon>
        <taxon>Dikarya</taxon>
        <taxon>Ascomycota</taxon>
        <taxon>Taphrinomycotina</taxon>
        <taxon>Pneumocystomycetes</taxon>
        <taxon>Pneumocystaceae</taxon>
        <taxon>Pneumocystis</taxon>
    </lineage>
</organism>
<accession>A0ACB7CFX3</accession>
<gene>
    <name evidence="1" type="ORF">PORY_000729</name>
</gene>
<keyword evidence="2" id="KW-1185">Reference proteome</keyword>
<comment type="caution">
    <text evidence="1">The sequence shown here is derived from an EMBL/GenBank/DDBJ whole genome shotgun (WGS) entry which is preliminary data.</text>
</comment>
<name>A0ACB7CFX3_9ASCO</name>
<proteinExistence type="predicted"/>
<dbReference type="EMBL" id="JABTEG010000002">
    <property type="protein sequence ID" value="KAG4305819.1"/>
    <property type="molecule type" value="Genomic_DNA"/>
</dbReference>
<protein>
    <submittedName>
        <fullName evidence="1">Uncharacterized protein</fullName>
    </submittedName>
</protein>
<sequence>MLVFHEKKNDLLPFSTILFREMQSSLNSCKPSEEFVSEIKEDNDKEWIRNNLNKNSRKQEYCSGNEEYIAKNSHVYNQYRQRINDFEKKCQDLTPRSLFNEAITKAIEECEEVLQLSGCNIIEIPENISQLTNLVVRLDPEIEKPLTPRLKIFLSGNFIYKLPSGLFDLYTLTVLSLRNNNLETIPPSIGRLVNLVELNLGQNKLTYFPSTLLSLKNLKILSISPNPLKECPVPLSQTSFQTLSPILRYSCIDVIKTNSNVPKLLELSSRVIASSSISESDIQRLETKFCLISKVRKAYQSGKYHISCEVCEKPMVESDVDVFEWWDGFAGTWSLPAKRKICSLICLKNIPRIEIQ</sequence>
<evidence type="ECO:0000313" key="2">
    <source>
        <dbReference type="Proteomes" id="UP000768646"/>
    </source>
</evidence>
<evidence type="ECO:0000313" key="1">
    <source>
        <dbReference type="EMBL" id="KAG4305819.1"/>
    </source>
</evidence>
<reference evidence="1 2" key="1">
    <citation type="journal article" date="2021" name="Commun. Biol.">
        <title>Genomic insights into the host specific adaptation of the Pneumocystis genus.</title>
        <authorList>
            <person name="Cisse O.H."/>
            <person name="Ma L."/>
            <person name="Dekker J.P."/>
            <person name="Khil P.P."/>
            <person name="Youn J.-H."/>
            <person name="Brenchley J.M."/>
            <person name="Blair R."/>
            <person name="Pahar B."/>
            <person name="Chabe M."/>
            <person name="Van Rompay K.K.A."/>
            <person name="Keesler R."/>
            <person name="Sukura A."/>
            <person name="Hirsch V."/>
            <person name="Kutty G."/>
            <person name="Liu Y."/>
            <person name="Peng L."/>
            <person name="Chen J."/>
            <person name="Song J."/>
            <person name="Weissenbacher-Lang C."/>
            <person name="Xu J."/>
            <person name="Upham N.S."/>
            <person name="Stajich J.E."/>
            <person name="Cuomo C.A."/>
            <person name="Cushion M.T."/>
            <person name="Kovacs J.A."/>
        </authorList>
    </citation>
    <scope>NUCLEOTIDE SEQUENCE [LARGE SCALE GENOMIC DNA]</scope>
    <source>
        <strain evidence="1 2">RABM</strain>
    </source>
</reference>